<evidence type="ECO:0000313" key="2">
    <source>
        <dbReference type="Proteomes" id="UP000001744"/>
    </source>
</evidence>
<dbReference type="AlphaFoldDB" id="B6K492"/>
<dbReference type="JaponicusDB" id="SJAG_03445"/>
<keyword evidence="2" id="KW-1185">Reference proteome</keyword>
<dbReference type="RefSeq" id="XP_002174592.1">
    <property type="nucleotide sequence ID" value="XM_002174556.2"/>
</dbReference>
<dbReference type="HOGENOM" id="CLU_1511437_0_0_1"/>
<dbReference type="VEuPathDB" id="FungiDB:SJAG_03445"/>
<reference evidence="1 2" key="1">
    <citation type="journal article" date="2011" name="Science">
        <title>Comparative functional genomics of the fission yeasts.</title>
        <authorList>
            <person name="Rhind N."/>
            <person name="Chen Z."/>
            <person name="Yassour M."/>
            <person name="Thompson D.A."/>
            <person name="Haas B.J."/>
            <person name="Habib N."/>
            <person name="Wapinski I."/>
            <person name="Roy S."/>
            <person name="Lin M.F."/>
            <person name="Heiman D.I."/>
            <person name="Young S.K."/>
            <person name="Furuya K."/>
            <person name="Guo Y."/>
            <person name="Pidoux A."/>
            <person name="Chen H.M."/>
            <person name="Robbertse B."/>
            <person name="Goldberg J.M."/>
            <person name="Aoki K."/>
            <person name="Bayne E.H."/>
            <person name="Berlin A.M."/>
            <person name="Desjardins C.A."/>
            <person name="Dobbs E."/>
            <person name="Dukaj L."/>
            <person name="Fan L."/>
            <person name="FitzGerald M.G."/>
            <person name="French C."/>
            <person name="Gujja S."/>
            <person name="Hansen K."/>
            <person name="Keifenheim D."/>
            <person name="Levin J.Z."/>
            <person name="Mosher R.A."/>
            <person name="Mueller C.A."/>
            <person name="Pfiffner J."/>
            <person name="Priest M."/>
            <person name="Russ C."/>
            <person name="Smialowska A."/>
            <person name="Swoboda P."/>
            <person name="Sykes S.M."/>
            <person name="Vaughn M."/>
            <person name="Vengrova S."/>
            <person name="Yoder R."/>
            <person name="Zeng Q."/>
            <person name="Allshire R."/>
            <person name="Baulcombe D."/>
            <person name="Birren B.W."/>
            <person name="Brown W."/>
            <person name="Ekwall K."/>
            <person name="Kellis M."/>
            <person name="Leatherwood J."/>
            <person name="Levin H."/>
            <person name="Margalit H."/>
            <person name="Martienssen R."/>
            <person name="Nieduszynski C.A."/>
            <person name="Spatafora J.W."/>
            <person name="Friedman N."/>
            <person name="Dalgaard J.Z."/>
            <person name="Baumann P."/>
            <person name="Niki H."/>
            <person name="Regev A."/>
            <person name="Nusbaum C."/>
        </authorList>
    </citation>
    <scope>NUCLEOTIDE SEQUENCE [LARGE SCALE GENOMIC DNA]</scope>
    <source>
        <strain evidence="2">yFS275 / FY16936</strain>
    </source>
</reference>
<gene>
    <name evidence="1" type="ORF">SJAG_03445</name>
</gene>
<proteinExistence type="predicted"/>
<dbReference type="EMBL" id="KE651167">
    <property type="protein sequence ID" value="EEB08299.1"/>
    <property type="molecule type" value="Genomic_DNA"/>
</dbReference>
<sequence>MDEDMDHLLRSMNQRILRLQGSLHGYEVERVQKVCASVDQMLQKYSLDNPFETAMMQLFSLPLEDMDREERLQTTLVLKQELETINDFVHSLQGLSVYRASDEVCSGETAAVSAYASSCSYYDKLLAVLSEKHKHIQCASVSLTGNLIIYKRLIHNQQLLSVSDRLRQLQQNLTISKQ</sequence>
<evidence type="ECO:0000313" key="1">
    <source>
        <dbReference type="EMBL" id="EEB08299.1"/>
    </source>
</evidence>
<name>B6K492_SCHJY</name>
<accession>B6K492</accession>
<dbReference type="Proteomes" id="UP000001744">
    <property type="component" value="Unassembled WGS sequence"/>
</dbReference>
<protein>
    <submittedName>
        <fullName evidence="1">Uncharacterized protein</fullName>
    </submittedName>
</protein>
<organism evidence="1 2">
    <name type="scientific">Schizosaccharomyces japonicus (strain yFS275 / FY16936)</name>
    <name type="common">Fission yeast</name>
    <dbReference type="NCBI Taxonomy" id="402676"/>
    <lineage>
        <taxon>Eukaryota</taxon>
        <taxon>Fungi</taxon>
        <taxon>Dikarya</taxon>
        <taxon>Ascomycota</taxon>
        <taxon>Taphrinomycotina</taxon>
        <taxon>Schizosaccharomycetes</taxon>
        <taxon>Schizosaccharomycetales</taxon>
        <taxon>Schizosaccharomycetaceae</taxon>
        <taxon>Schizosaccharomyces</taxon>
    </lineage>
</organism>
<dbReference type="GeneID" id="7051643"/>